<keyword evidence="1" id="KW-0378">Hydrolase</keyword>
<dbReference type="InterPro" id="IPR006379">
    <property type="entry name" value="HAD-SF_hydro_IIB"/>
</dbReference>
<name>A0A023BDI6_GRENI</name>
<dbReference type="PANTHER" id="PTHR10000:SF8">
    <property type="entry name" value="HAD SUPERFAMILY HYDROLASE-LIKE, TYPE 3"/>
    <property type="match status" value="1"/>
</dbReference>
<dbReference type="GO" id="GO:0005829">
    <property type="term" value="C:cytosol"/>
    <property type="evidence" value="ECO:0007669"/>
    <property type="project" value="TreeGrafter"/>
</dbReference>
<dbReference type="Gene3D" id="3.30.1240.10">
    <property type="match status" value="1"/>
</dbReference>
<evidence type="ECO:0000313" key="1">
    <source>
        <dbReference type="EMBL" id="EZG88839.1"/>
    </source>
</evidence>
<dbReference type="GeneID" id="22910400"/>
<comment type="caution">
    <text evidence="1">The sequence shown here is derived from an EMBL/GenBank/DDBJ whole genome shotgun (WGS) entry which is preliminary data.</text>
</comment>
<sequence>MTIETIATDMDGTFLDHEQHLRSSTLEMYDKLRANNKRVIICTGRGLQAAKHALAEQEGGDQIPLFPGVYSHGAIAFGKDEKDVVYTNFLNKKYVFDAIQKLYEWKEEILQEAKTIVMPADARITDDTYVITVYKPERFFVDFETEQFREFCIRYDEWHDELLNRKIVEDDLNDVFHFSITANPVVLELYRYRMLKFLEDNPYYNMRVIKPVVEGLHILNTEVDKSQALAALCQVYGWNRETILALGDSDNDVEMLKWANYSVAMGDGSDSVKSIAKFLAEPSVNDGWSKAIQQLVFE</sequence>
<dbReference type="InterPro" id="IPR023214">
    <property type="entry name" value="HAD_sf"/>
</dbReference>
<dbReference type="PROSITE" id="PS01229">
    <property type="entry name" value="COF_2"/>
    <property type="match status" value="1"/>
</dbReference>
<dbReference type="GO" id="GO:0016791">
    <property type="term" value="F:phosphatase activity"/>
    <property type="evidence" value="ECO:0007669"/>
    <property type="project" value="UniProtKB-ARBA"/>
</dbReference>
<dbReference type="NCBIfam" id="TIGR01484">
    <property type="entry name" value="HAD-SF-IIB"/>
    <property type="match status" value="1"/>
</dbReference>
<dbReference type="VEuPathDB" id="CryptoDB:GNI_003900"/>
<dbReference type="Proteomes" id="UP000019763">
    <property type="component" value="Unassembled WGS sequence"/>
</dbReference>
<protein>
    <submittedName>
        <fullName evidence="1">HAD superfamily hydrolase</fullName>
    </submittedName>
</protein>
<dbReference type="Gene3D" id="3.40.50.1000">
    <property type="entry name" value="HAD superfamily/HAD-like"/>
    <property type="match status" value="1"/>
</dbReference>
<dbReference type="SUPFAM" id="SSF56784">
    <property type="entry name" value="HAD-like"/>
    <property type="match status" value="1"/>
</dbReference>
<reference evidence="1" key="1">
    <citation type="submission" date="2013-12" db="EMBL/GenBank/DDBJ databases">
        <authorList>
            <person name="Omoto C.K."/>
            <person name="Sibley D."/>
            <person name="Venepally P."/>
            <person name="Hadjithomas M."/>
            <person name="Karamycheva S."/>
            <person name="Brunk B."/>
            <person name="Roos D."/>
            <person name="Caler E."/>
            <person name="Lorenzi H."/>
        </authorList>
    </citation>
    <scope>NUCLEOTIDE SEQUENCE</scope>
</reference>
<dbReference type="InterPro" id="IPR036412">
    <property type="entry name" value="HAD-like_sf"/>
</dbReference>
<dbReference type="RefSeq" id="XP_011128538.1">
    <property type="nucleotide sequence ID" value="XM_011130236.1"/>
</dbReference>
<accession>A0A023BDI6</accession>
<dbReference type="OrthoDB" id="27226at2759"/>
<dbReference type="eggNOG" id="ENOG502QUN8">
    <property type="taxonomic scope" value="Eukaryota"/>
</dbReference>
<dbReference type="EMBL" id="AFNH02000032">
    <property type="protein sequence ID" value="EZG88839.1"/>
    <property type="molecule type" value="Genomic_DNA"/>
</dbReference>
<evidence type="ECO:0000313" key="2">
    <source>
        <dbReference type="Proteomes" id="UP000019763"/>
    </source>
</evidence>
<proteinExistence type="predicted"/>
<dbReference type="Pfam" id="PF08282">
    <property type="entry name" value="Hydrolase_3"/>
    <property type="match status" value="1"/>
</dbReference>
<organism evidence="1 2">
    <name type="scientific">Gregarina niphandrodes</name>
    <name type="common">Septate eugregarine</name>
    <dbReference type="NCBI Taxonomy" id="110365"/>
    <lineage>
        <taxon>Eukaryota</taxon>
        <taxon>Sar</taxon>
        <taxon>Alveolata</taxon>
        <taxon>Apicomplexa</taxon>
        <taxon>Conoidasida</taxon>
        <taxon>Gregarinasina</taxon>
        <taxon>Eugregarinorida</taxon>
        <taxon>Gregarinidae</taxon>
        <taxon>Gregarina</taxon>
    </lineage>
</organism>
<gene>
    <name evidence="1" type="ORF">GNI_003900</name>
</gene>
<dbReference type="PANTHER" id="PTHR10000">
    <property type="entry name" value="PHOSPHOSERINE PHOSPHATASE"/>
    <property type="match status" value="1"/>
</dbReference>
<dbReference type="AlphaFoldDB" id="A0A023BDI6"/>
<dbReference type="GO" id="GO:0000287">
    <property type="term" value="F:magnesium ion binding"/>
    <property type="evidence" value="ECO:0007669"/>
    <property type="project" value="TreeGrafter"/>
</dbReference>
<keyword evidence="2" id="KW-1185">Reference proteome</keyword>